<dbReference type="GO" id="GO:0033588">
    <property type="term" value="C:elongator holoenzyme complex"/>
    <property type="evidence" value="ECO:0007669"/>
    <property type="project" value="InterPro"/>
</dbReference>
<reference evidence="3 4" key="1">
    <citation type="journal article" date="2018" name="Mol. Biol. Evol.">
        <title>Broad Genomic Sampling Reveals a Smut Pathogenic Ancestry of the Fungal Clade Ustilaginomycotina.</title>
        <authorList>
            <person name="Kijpornyongpan T."/>
            <person name="Mondo S.J."/>
            <person name="Barry K."/>
            <person name="Sandor L."/>
            <person name="Lee J."/>
            <person name="Lipzen A."/>
            <person name="Pangilinan J."/>
            <person name="LaButti K."/>
            <person name="Hainaut M."/>
            <person name="Henrissat B."/>
            <person name="Grigoriev I.V."/>
            <person name="Spatafora J.W."/>
            <person name="Aime M.C."/>
        </authorList>
    </citation>
    <scope>NUCLEOTIDE SEQUENCE [LARGE SCALE GENOMIC DNA]</scope>
    <source>
        <strain evidence="3 4">MCA 3882</strain>
    </source>
</reference>
<dbReference type="RefSeq" id="XP_025358067.1">
    <property type="nucleotide sequence ID" value="XM_025500717.1"/>
</dbReference>
<dbReference type="OrthoDB" id="9995306at2759"/>
<dbReference type="Proteomes" id="UP000245771">
    <property type="component" value="Unassembled WGS sequence"/>
</dbReference>
<dbReference type="PANTHER" id="PTHR16184:SF6">
    <property type="entry name" value="ELONGATOR COMPLEX PROTEIN 6"/>
    <property type="match status" value="1"/>
</dbReference>
<name>A0A316VQJ5_9BASI</name>
<gene>
    <name evidence="3" type="ORF">FA14DRAFT_177048</name>
</gene>
<comment type="pathway">
    <text evidence="1">tRNA modification; 5-methoxycarbonylmethyl-2-thiouridine-tRNA biosynthesis.</text>
</comment>
<evidence type="ECO:0000256" key="2">
    <source>
        <dbReference type="SAM" id="MobiDB-lite"/>
    </source>
</evidence>
<dbReference type="AlphaFoldDB" id="A0A316VQJ5"/>
<evidence type="ECO:0000313" key="4">
    <source>
        <dbReference type="Proteomes" id="UP000245771"/>
    </source>
</evidence>
<keyword evidence="4" id="KW-1185">Reference proteome</keyword>
<dbReference type="GO" id="GO:0002098">
    <property type="term" value="P:tRNA wobble uridine modification"/>
    <property type="evidence" value="ECO:0007669"/>
    <property type="project" value="InterPro"/>
</dbReference>
<evidence type="ECO:0000313" key="3">
    <source>
        <dbReference type="EMBL" id="PWN37765.1"/>
    </source>
</evidence>
<sequence length="507" mass="56175">MLIPFSSLLTFPDIDSNSQGIRRPPSNNPKDNKKRSILPPPTSHFVCTTNFPAPASFLPWHYAKHTLKNNGTVIWVGCTGTGEEHVRQTLRKAGATSNASRNAHLTSKLVYFDAFEAMQGGSKLEHASSSATGSDSSRLALLRLQHRLEQVLERIPQADSEEDDDGTQSPILVIIEDAAALAWTIERLTSDSIDVFGEEGKDETTKQADDDKANQDPRIQLLREKRRMGNGTAIHKDEIGHLFGQFIIDQIWKQTCVPANAVLLTHLTTDNTSIEPPKSHLPATRGGSYGVGTGFDADDAGEENEDEELYEDQPEDWQQEDGKEGVQENGNPTKPATRRTGGVAAANIDWRVDSLLRQLLPHSDIWIEMRGLRSGKARDCHGEVCVYGLGRPCKARNVPLPKLPMPADPLTEIRSQDRTLSQFNQLSLSSATKSLFDNNNNNKAAHDKQISALEKSTLKFTLHAWKMEVWCEGREKAMLFRIDPNGEAMAWSRGAAHGTADNRNEEM</sequence>
<dbReference type="GeneID" id="37022498"/>
<accession>A0A316VQJ5</accession>
<dbReference type="EMBL" id="KZ819602">
    <property type="protein sequence ID" value="PWN37765.1"/>
    <property type="molecule type" value="Genomic_DNA"/>
</dbReference>
<protein>
    <submittedName>
        <fullName evidence="3">Uncharacterized protein</fullName>
    </submittedName>
</protein>
<dbReference type="InterPro" id="IPR018627">
    <property type="entry name" value="ELP6"/>
</dbReference>
<feature type="compositionally biased region" description="Basic and acidic residues" evidence="2">
    <location>
        <begin position="198"/>
        <end position="215"/>
    </location>
</feature>
<organism evidence="3 4">
    <name type="scientific">Meira miltonrushii</name>
    <dbReference type="NCBI Taxonomy" id="1280837"/>
    <lineage>
        <taxon>Eukaryota</taxon>
        <taxon>Fungi</taxon>
        <taxon>Dikarya</taxon>
        <taxon>Basidiomycota</taxon>
        <taxon>Ustilaginomycotina</taxon>
        <taxon>Exobasidiomycetes</taxon>
        <taxon>Exobasidiales</taxon>
        <taxon>Brachybasidiaceae</taxon>
        <taxon>Meira</taxon>
    </lineage>
</organism>
<feature type="region of interest" description="Disordered" evidence="2">
    <location>
        <begin position="196"/>
        <end position="217"/>
    </location>
</feature>
<evidence type="ECO:0000256" key="1">
    <source>
        <dbReference type="ARBA" id="ARBA00005043"/>
    </source>
</evidence>
<dbReference type="InParanoid" id="A0A316VQJ5"/>
<dbReference type="PANTHER" id="PTHR16184">
    <property type="entry name" value="ELONGATOR COMPLEX PROTEIN 6"/>
    <property type="match status" value="1"/>
</dbReference>
<proteinExistence type="predicted"/>
<feature type="region of interest" description="Disordered" evidence="2">
    <location>
        <begin position="16"/>
        <end position="39"/>
    </location>
</feature>
<feature type="compositionally biased region" description="Acidic residues" evidence="2">
    <location>
        <begin position="296"/>
        <end position="319"/>
    </location>
</feature>
<feature type="region of interest" description="Disordered" evidence="2">
    <location>
        <begin position="271"/>
        <end position="341"/>
    </location>
</feature>